<dbReference type="RefSeq" id="WP_103081778.1">
    <property type="nucleotide sequence ID" value="NZ_CP021850.1"/>
</dbReference>
<evidence type="ECO:0000313" key="1">
    <source>
        <dbReference type="EMBL" id="PNT98456.1"/>
    </source>
</evidence>
<comment type="caution">
    <text evidence="1">The sequence shown here is derived from an EMBL/GenBank/DDBJ whole genome shotgun (WGS) entry which is preliminary data.</text>
</comment>
<dbReference type="Gene3D" id="1.20.1260.120">
    <property type="entry name" value="Protein of unknown function DUF2935"/>
    <property type="match status" value="2"/>
</dbReference>
<dbReference type="KEGG" id="cthd:CDO33_11755"/>
<dbReference type="SUPFAM" id="SSF158430">
    <property type="entry name" value="Bacillus cereus metalloprotein-like"/>
    <property type="match status" value="2"/>
</dbReference>
<dbReference type="OrthoDB" id="1633927at2"/>
<keyword evidence="2" id="KW-1185">Reference proteome</keyword>
<dbReference type="Proteomes" id="UP000236151">
    <property type="component" value="Unassembled WGS sequence"/>
</dbReference>
<sequence>MLTREDFIRTSFETNLFFQRIMKEHLFFIETNLQPVVPAYIMEARSLKQAFEELLAETVHYANGNISKSALMSNEFVTPYTKRAEEVNSMLTGASLNTGITEAELRLFCGPSYSFGNWANIAYCLNVKSLNLLYKVIEFKKRLLSMALECRIFIALYPEMLKHLIQEAEYYMEMLRCLQSGTLPKKALCEKLNFWNHIMGEHAEFIDGMLDPTEKNLKHTAENTAKRFEKLVEDCIKSAENQILKESLQATEGIKDYKMAATIGLLQCEIKSIIPPLLADHVLREANHYLRLLGSLTKS</sequence>
<reference evidence="2" key="1">
    <citation type="submission" date="2017-06" db="EMBL/GenBank/DDBJ databases">
        <title>Investigating the central metabolism of Clostridium thermosuccinogenes.</title>
        <authorList>
            <person name="Koendjbiharie J.G."/>
            <person name="Van Kranenburg R."/>
            <person name="Vriesendorp B."/>
        </authorList>
    </citation>
    <scope>NUCLEOTIDE SEQUENCE [LARGE SCALE GENOMIC DNA]</scope>
    <source>
        <strain evidence="2">DSM 5806</strain>
    </source>
</reference>
<dbReference type="EMBL" id="NIOJ01000027">
    <property type="protein sequence ID" value="PNT98456.1"/>
    <property type="molecule type" value="Genomic_DNA"/>
</dbReference>
<evidence type="ECO:0000313" key="2">
    <source>
        <dbReference type="Proteomes" id="UP000236151"/>
    </source>
</evidence>
<dbReference type="InterPro" id="IPR021328">
    <property type="entry name" value="CotB-like"/>
</dbReference>
<proteinExistence type="predicted"/>
<accession>A0A2K2FI42</accession>
<gene>
    <name evidence="1" type="ORF">CDQ84_10920</name>
</gene>
<name>A0A2K2FI42_9CLOT</name>
<dbReference type="Pfam" id="PF11155">
    <property type="entry name" value="DUF2935"/>
    <property type="match status" value="2"/>
</dbReference>
<dbReference type="AlphaFoldDB" id="A0A2K2FI42"/>
<protein>
    <recommendedName>
        <fullName evidence="3">DUF2935 domain-containing protein</fullName>
    </recommendedName>
</protein>
<organism evidence="1 2">
    <name type="scientific">Clostridium thermosuccinogenes</name>
    <dbReference type="NCBI Taxonomy" id="84032"/>
    <lineage>
        <taxon>Bacteria</taxon>
        <taxon>Bacillati</taxon>
        <taxon>Bacillota</taxon>
        <taxon>Clostridia</taxon>
        <taxon>Eubacteriales</taxon>
        <taxon>Clostridiaceae</taxon>
        <taxon>Clostridium</taxon>
    </lineage>
</organism>
<evidence type="ECO:0008006" key="3">
    <source>
        <dbReference type="Google" id="ProtNLM"/>
    </source>
</evidence>